<evidence type="ECO:0000313" key="4">
    <source>
        <dbReference type="EMBL" id="BDU76819.1"/>
    </source>
</evidence>
<evidence type="ECO:0000256" key="1">
    <source>
        <dbReference type="ARBA" id="ARBA00022737"/>
    </source>
</evidence>
<keyword evidence="3" id="KW-0732">Signal</keyword>
<gene>
    <name evidence="4" type="ORF">METESE_17770</name>
</gene>
<dbReference type="Gene3D" id="2.120.10.30">
    <property type="entry name" value="TolB, C-terminal domain"/>
    <property type="match status" value="3"/>
</dbReference>
<evidence type="ECO:0000256" key="2">
    <source>
        <dbReference type="SAM" id="MobiDB-lite"/>
    </source>
</evidence>
<dbReference type="AlphaFoldDB" id="A0AA48KC59"/>
<dbReference type="Pfam" id="PF01436">
    <property type="entry name" value="NHL"/>
    <property type="match status" value="1"/>
</dbReference>
<dbReference type="SUPFAM" id="SSF101898">
    <property type="entry name" value="NHL repeat"/>
    <property type="match status" value="1"/>
</dbReference>
<proteinExistence type="predicted"/>
<accession>A0AA48KC59</accession>
<dbReference type="InterPro" id="IPR011042">
    <property type="entry name" value="6-blade_b-propeller_TolB-like"/>
</dbReference>
<keyword evidence="1" id="KW-0677">Repeat</keyword>
<evidence type="ECO:0008006" key="6">
    <source>
        <dbReference type="Google" id="ProtNLM"/>
    </source>
</evidence>
<dbReference type="InterPro" id="IPR001258">
    <property type="entry name" value="NHL_repeat"/>
</dbReference>
<dbReference type="KEGG" id="msea:METESE_17770"/>
<feature type="signal peptide" evidence="3">
    <location>
        <begin position="1"/>
        <end position="19"/>
    </location>
</feature>
<dbReference type="Proteomes" id="UP001228113">
    <property type="component" value="Chromosome"/>
</dbReference>
<dbReference type="PANTHER" id="PTHR46388">
    <property type="entry name" value="NHL REPEAT-CONTAINING PROTEIN 2"/>
    <property type="match status" value="1"/>
</dbReference>
<organism evidence="4 5">
    <name type="scientific">Mesoterricola sediminis</name>
    <dbReference type="NCBI Taxonomy" id="2927980"/>
    <lineage>
        <taxon>Bacteria</taxon>
        <taxon>Pseudomonadati</taxon>
        <taxon>Acidobacteriota</taxon>
        <taxon>Holophagae</taxon>
        <taxon>Holophagales</taxon>
        <taxon>Holophagaceae</taxon>
        <taxon>Mesoterricola</taxon>
    </lineage>
</organism>
<feature type="region of interest" description="Disordered" evidence="2">
    <location>
        <begin position="108"/>
        <end position="136"/>
    </location>
</feature>
<reference evidence="4" key="1">
    <citation type="journal article" date="2023" name="Int. J. Syst. Evol. Microbiol.">
        <title>Mesoterricola silvestris gen. nov., sp. nov., Mesoterricola sediminis sp. nov., Geothrix oryzae sp. nov., Geothrix edaphica sp. nov., Geothrix rubra sp. nov., and Geothrix limicola sp. nov., six novel members of Acidobacteriota isolated from soils.</title>
        <authorList>
            <person name="Itoh H."/>
            <person name="Sugisawa Y."/>
            <person name="Mise K."/>
            <person name="Xu Z."/>
            <person name="Kuniyasu M."/>
            <person name="Ushijima N."/>
            <person name="Kawano K."/>
            <person name="Kobayashi E."/>
            <person name="Shiratori Y."/>
            <person name="Masuda Y."/>
            <person name="Senoo K."/>
        </authorList>
    </citation>
    <scope>NUCLEOTIDE SEQUENCE</scope>
    <source>
        <strain evidence="4">W786</strain>
    </source>
</reference>
<protein>
    <recommendedName>
        <fullName evidence="6">NHL repeat-containing protein</fullName>
    </recommendedName>
</protein>
<sequence>MLRFARPALAVLTVLPAHAGITVSIGAPTFDVEAGATLQLLAHVAGSADPRVTWRVVDREARLSAEGRFGAPPQVTGVERFVIRATSVADPRAQAEVTVRVHPAGTLPLAVSRPSRKRKAEEPLAPSPSRRLSPGEAADLEARIQAAGIGDWETVLALTKAVGLLGDTWELKGRPFLDQETGRPYLDAPVVTLREDEAPEILVGYGVPVHPDLPLDALTATGVLVTLREGDAWTRQDAGDWDPAASLGSPSALGAHAFTAAEGEAWVEVLKGDAREGWSRVVQHQRLRVRGLLPWLGSDDEAGSVDGQGALARFQQPAGMVAFHQEGQRIVLVADAAAHVIRRVDAAGAVTTLLGAPGEPGRVDGQGGTARLNAPTFLVHRPASWAAAEDTRLGRPGILVADTGNHALRLVDAEGRMATLAGGDRGFADGELAEARFDTPRGLVALPDGTVFVADAGNHRIRRIDPAGRVSTLAGTGVRGHQDGAAAEATFTDLKGLAAWGDRLIVADGSTLRLVEPSGQVRTVLGQPGDATHWCDQGTEARLADPWAVVPVPGGLLVTDPVNRVVYRVDIEVPVVPFLNLGAPVEVHPIFTLMVACGDPEWTRTRPGLPFPVGGFPDLTFAAVAEPRALCSLGDGDHLVATGPAIARLQALEGGLVIRPWAPLDPEAAGVLAGGVRPGLPIDLWVTSDRRPGDPDAEDPCLIRFEVLDLAGDLGAPPAASGLGRLEAPGAVRLRVPALAPGAYALRFRTVSRAGWVNVADFALNVQPAEGPDPARPDEPAGPAIVED</sequence>
<dbReference type="EMBL" id="AP027081">
    <property type="protein sequence ID" value="BDU76819.1"/>
    <property type="molecule type" value="Genomic_DNA"/>
</dbReference>
<feature type="chain" id="PRO_5041237807" description="NHL repeat-containing protein" evidence="3">
    <location>
        <begin position="20"/>
        <end position="788"/>
    </location>
</feature>
<evidence type="ECO:0000313" key="5">
    <source>
        <dbReference type="Proteomes" id="UP001228113"/>
    </source>
</evidence>
<feature type="compositionally biased region" description="Low complexity" evidence="2">
    <location>
        <begin position="123"/>
        <end position="134"/>
    </location>
</feature>
<evidence type="ECO:0000256" key="3">
    <source>
        <dbReference type="SAM" id="SignalP"/>
    </source>
</evidence>
<dbReference type="PANTHER" id="PTHR46388:SF2">
    <property type="entry name" value="NHL REPEAT-CONTAINING PROTEIN 2"/>
    <property type="match status" value="1"/>
</dbReference>
<name>A0AA48KC59_9BACT</name>
<feature type="region of interest" description="Disordered" evidence="2">
    <location>
        <begin position="768"/>
        <end position="788"/>
    </location>
</feature>
<keyword evidence="5" id="KW-1185">Reference proteome</keyword>